<dbReference type="PROSITE" id="PS00197">
    <property type="entry name" value="2FE2S_FER_1"/>
    <property type="match status" value="1"/>
</dbReference>
<sequence length="167" mass="17677">MATLNINGKPRQYEAEQDTPLLWVLREQLGLTGTKYGCGVAQCGACTVHIDGVATRSCVMPAAALTAKQKIVTIEGLSPDGSHPVQKAWAAMDVPQCGFCQSGMIMAAVALLKTKPKPSDADIDDAMTNICRCGTYNRVRAAIKVVAHGGDTKLAHLQITHTDGSVK</sequence>
<evidence type="ECO:0000256" key="5">
    <source>
        <dbReference type="ARBA" id="ARBA00023014"/>
    </source>
</evidence>
<evidence type="ECO:0000313" key="7">
    <source>
        <dbReference type="EMBL" id="GGC78279.1"/>
    </source>
</evidence>
<dbReference type="GO" id="GO:0051537">
    <property type="term" value="F:2 iron, 2 sulfur cluster binding"/>
    <property type="evidence" value="ECO:0007669"/>
    <property type="project" value="UniProtKB-KW"/>
</dbReference>
<dbReference type="InterPro" id="IPR006058">
    <property type="entry name" value="2Fe2S_fd_BS"/>
</dbReference>
<evidence type="ECO:0000256" key="3">
    <source>
        <dbReference type="ARBA" id="ARBA00023002"/>
    </source>
</evidence>
<dbReference type="AlphaFoldDB" id="A0A916XKV3"/>
<protein>
    <submittedName>
        <fullName evidence="7">(2Fe-2S)-binding protein</fullName>
    </submittedName>
</protein>
<dbReference type="SUPFAM" id="SSF47741">
    <property type="entry name" value="CO dehydrogenase ISP C-domain like"/>
    <property type="match status" value="1"/>
</dbReference>
<evidence type="ECO:0000259" key="6">
    <source>
        <dbReference type="PROSITE" id="PS51085"/>
    </source>
</evidence>
<dbReference type="InterPro" id="IPR001041">
    <property type="entry name" value="2Fe-2S_ferredoxin-type"/>
</dbReference>
<evidence type="ECO:0000256" key="4">
    <source>
        <dbReference type="ARBA" id="ARBA00023004"/>
    </source>
</evidence>
<keyword evidence="2" id="KW-0479">Metal-binding</keyword>
<dbReference type="Pfam" id="PF00111">
    <property type="entry name" value="Fer2"/>
    <property type="match status" value="1"/>
</dbReference>
<keyword evidence="5" id="KW-0411">Iron-sulfur</keyword>
<dbReference type="Proteomes" id="UP000637423">
    <property type="component" value="Unassembled WGS sequence"/>
</dbReference>
<dbReference type="InterPro" id="IPR002888">
    <property type="entry name" value="2Fe-2S-bd"/>
</dbReference>
<dbReference type="EMBL" id="BMED01000002">
    <property type="protein sequence ID" value="GGC78279.1"/>
    <property type="molecule type" value="Genomic_DNA"/>
</dbReference>
<reference evidence="7" key="2">
    <citation type="submission" date="2020-09" db="EMBL/GenBank/DDBJ databases">
        <authorList>
            <person name="Sun Q."/>
            <person name="Zhou Y."/>
        </authorList>
    </citation>
    <scope>NUCLEOTIDE SEQUENCE</scope>
    <source>
        <strain evidence="7">CGMCC 1.10998</strain>
    </source>
</reference>
<dbReference type="CDD" id="cd00207">
    <property type="entry name" value="fer2"/>
    <property type="match status" value="1"/>
</dbReference>
<keyword evidence="3" id="KW-0560">Oxidoreductase</keyword>
<dbReference type="PROSITE" id="PS51085">
    <property type="entry name" value="2FE2S_FER_2"/>
    <property type="match status" value="1"/>
</dbReference>
<proteinExistence type="predicted"/>
<dbReference type="PANTHER" id="PTHR44379:SF2">
    <property type="entry name" value="BLR6218 PROTEIN"/>
    <property type="match status" value="1"/>
</dbReference>
<dbReference type="GO" id="GO:0016491">
    <property type="term" value="F:oxidoreductase activity"/>
    <property type="evidence" value="ECO:0007669"/>
    <property type="project" value="UniProtKB-KW"/>
</dbReference>
<dbReference type="RefSeq" id="WP_188566518.1">
    <property type="nucleotide sequence ID" value="NZ_BMED01000002.1"/>
</dbReference>
<keyword evidence="8" id="KW-1185">Reference proteome</keyword>
<dbReference type="Pfam" id="PF01799">
    <property type="entry name" value="Fer2_2"/>
    <property type="match status" value="1"/>
</dbReference>
<evidence type="ECO:0000256" key="1">
    <source>
        <dbReference type="ARBA" id="ARBA00022714"/>
    </source>
</evidence>
<organism evidence="7 8">
    <name type="scientific">Undibacterium terreum</name>
    <dbReference type="NCBI Taxonomy" id="1224302"/>
    <lineage>
        <taxon>Bacteria</taxon>
        <taxon>Pseudomonadati</taxon>
        <taxon>Pseudomonadota</taxon>
        <taxon>Betaproteobacteria</taxon>
        <taxon>Burkholderiales</taxon>
        <taxon>Oxalobacteraceae</taxon>
        <taxon>Undibacterium</taxon>
    </lineage>
</organism>
<evidence type="ECO:0000313" key="8">
    <source>
        <dbReference type="Proteomes" id="UP000637423"/>
    </source>
</evidence>
<dbReference type="InterPro" id="IPR036010">
    <property type="entry name" value="2Fe-2S_ferredoxin-like_sf"/>
</dbReference>
<dbReference type="InterPro" id="IPR051452">
    <property type="entry name" value="Diverse_Oxidoreductases"/>
</dbReference>
<dbReference type="Gene3D" id="1.10.150.120">
    <property type="entry name" value="[2Fe-2S]-binding domain"/>
    <property type="match status" value="1"/>
</dbReference>
<dbReference type="Gene3D" id="3.10.20.30">
    <property type="match status" value="1"/>
</dbReference>
<evidence type="ECO:0000256" key="2">
    <source>
        <dbReference type="ARBA" id="ARBA00022723"/>
    </source>
</evidence>
<name>A0A916XKV3_9BURK</name>
<dbReference type="InterPro" id="IPR036884">
    <property type="entry name" value="2Fe-2S-bd_dom_sf"/>
</dbReference>
<accession>A0A916XKV3</accession>
<comment type="caution">
    <text evidence="7">The sequence shown here is derived from an EMBL/GenBank/DDBJ whole genome shotgun (WGS) entry which is preliminary data.</text>
</comment>
<keyword evidence="1" id="KW-0001">2Fe-2S</keyword>
<keyword evidence="4" id="KW-0408">Iron</keyword>
<gene>
    <name evidence="7" type="ORF">GCM10011396_26850</name>
</gene>
<dbReference type="SUPFAM" id="SSF54292">
    <property type="entry name" value="2Fe-2S ferredoxin-like"/>
    <property type="match status" value="1"/>
</dbReference>
<dbReference type="GO" id="GO:0046872">
    <property type="term" value="F:metal ion binding"/>
    <property type="evidence" value="ECO:0007669"/>
    <property type="project" value="UniProtKB-KW"/>
</dbReference>
<reference evidence="7" key="1">
    <citation type="journal article" date="2014" name="Int. J. Syst. Evol. Microbiol.">
        <title>Complete genome sequence of Corynebacterium casei LMG S-19264T (=DSM 44701T), isolated from a smear-ripened cheese.</title>
        <authorList>
            <consortium name="US DOE Joint Genome Institute (JGI-PGF)"/>
            <person name="Walter F."/>
            <person name="Albersmeier A."/>
            <person name="Kalinowski J."/>
            <person name="Ruckert C."/>
        </authorList>
    </citation>
    <scope>NUCLEOTIDE SEQUENCE</scope>
    <source>
        <strain evidence="7">CGMCC 1.10998</strain>
    </source>
</reference>
<feature type="domain" description="2Fe-2S ferredoxin-type" evidence="6">
    <location>
        <begin position="1"/>
        <end position="77"/>
    </location>
</feature>
<dbReference type="PANTHER" id="PTHR44379">
    <property type="entry name" value="OXIDOREDUCTASE WITH IRON-SULFUR SUBUNIT"/>
    <property type="match status" value="1"/>
</dbReference>
<dbReference type="InterPro" id="IPR012675">
    <property type="entry name" value="Beta-grasp_dom_sf"/>
</dbReference>